<evidence type="ECO:0000313" key="3">
    <source>
        <dbReference type="EMBL" id="GAG16586.1"/>
    </source>
</evidence>
<feature type="non-terminal residue" evidence="3">
    <location>
        <position position="1"/>
    </location>
</feature>
<dbReference type="Pfam" id="PF14402">
    <property type="entry name" value="7TM_transglut"/>
    <property type="match status" value="1"/>
</dbReference>
<organism evidence="3">
    <name type="scientific">marine sediment metagenome</name>
    <dbReference type="NCBI Taxonomy" id="412755"/>
    <lineage>
        <taxon>unclassified sequences</taxon>
        <taxon>metagenomes</taxon>
        <taxon>ecological metagenomes</taxon>
    </lineage>
</organism>
<keyword evidence="1" id="KW-0472">Membrane</keyword>
<reference evidence="3" key="1">
    <citation type="journal article" date="2014" name="Front. Microbiol.">
        <title>High frequency of phylogenetically diverse reductive dehalogenase-homologous genes in deep subseafloor sedimentary metagenomes.</title>
        <authorList>
            <person name="Kawai M."/>
            <person name="Futagami T."/>
            <person name="Toyoda A."/>
            <person name="Takaki Y."/>
            <person name="Nishi S."/>
            <person name="Hori S."/>
            <person name="Arai W."/>
            <person name="Tsubouchi T."/>
            <person name="Morono Y."/>
            <person name="Uchiyama I."/>
            <person name="Ito T."/>
            <person name="Fujiyama A."/>
            <person name="Inagaki F."/>
            <person name="Takami H."/>
        </authorList>
    </citation>
    <scope>NUCLEOTIDE SEQUENCE</scope>
    <source>
        <strain evidence="3">Expedition CK06-06</strain>
    </source>
</reference>
<keyword evidence="1" id="KW-1133">Transmembrane helix</keyword>
<gene>
    <name evidence="3" type="ORF">S01H1_58060</name>
</gene>
<dbReference type="EMBL" id="BARS01037901">
    <property type="protein sequence ID" value="GAG16586.1"/>
    <property type="molecule type" value="Genomic_DNA"/>
</dbReference>
<comment type="caution">
    <text evidence="3">The sequence shown here is derived from an EMBL/GenBank/DDBJ whole genome shotgun (WGS) entry which is preliminary data.</text>
</comment>
<name>X0WV24_9ZZZZ</name>
<dbReference type="InterPro" id="IPR025840">
    <property type="entry name" value="7TM_transglut"/>
</dbReference>
<evidence type="ECO:0000256" key="1">
    <source>
        <dbReference type="SAM" id="Phobius"/>
    </source>
</evidence>
<feature type="domain" description="7 transmembrane helices usually fused to an inactive transglutaminase" evidence="2">
    <location>
        <begin position="172"/>
        <end position="255"/>
    </location>
</feature>
<proteinExistence type="predicted"/>
<feature type="transmembrane region" description="Helical" evidence="1">
    <location>
        <begin position="192"/>
        <end position="212"/>
    </location>
</feature>
<feature type="transmembrane region" description="Helical" evidence="1">
    <location>
        <begin position="224"/>
        <end position="255"/>
    </location>
</feature>
<sequence>DLILLVADNTPTSDDIKGLKKYAAREQVLLVTLIYRAGDADYIVEGELTKSLLENREDVQAADIIMLWTAGSRGLNVMSKFAQSVDNLADFDMNHKAIASIGKSAKANARIAQSTFDVLRPEYIMLLKTNAVQTVIEAKTSGNLIRLVRERGLEHTLIGIHSERAVSKLGITNFLSYSINYLINKGVAIDNIFLLLMLPVIATLIAFLRQILGIKTFGIYTPTIITLSFIATGLKYGLSIFLIILAMATLLRFLLR</sequence>
<evidence type="ECO:0000259" key="2">
    <source>
        <dbReference type="Pfam" id="PF14402"/>
    </source>
</evidence>
<keyword evidence="1" id="KW-0812">Transmembrane</keyword>
<protein>
    <recommendedName>
        <fullName evidence="2">7 transmembrane helices usually fused to an inactive transglutaminase domain-containing protein</fullName>
    </recommendedName>
</protein>
<accession>X0WV24</accession>
<feature type="non-terminal residue" evidence="3">
    <location>
        <position position="256"/>
    </location>
</feature>
<dbReference type="AlphaFoldDB" id="X0WV24"/>